<feature type="transmembrane region" description="Helical" evidence="1">
    <location>
        <begin position="492"/>
        <end position="510"/>
    </location>
</feature>
<dbReference type="EMBL" id="JAHLOQ010000005">
    <property type="protein sequence ID" value="MBU5335430.1"/>
    <property type="molecule type" value="Genomic_DNA"/>
</dbReference>
<sequence>MKKFNLFGQVVEYDDDFEIYNEYKNRFSVFSQEAVDEVEKFLNETTNIERLIDGFPNVIGNKILECIDFCIGELYKIGIINTDGETFLHKYWSYVNFDDVENELERRYSMILYSEEQLKYERNMEKQNRARWQGGGFGIKGALKGAAQAKMLNMGSDFLHSFGDASRKMSDSLEIKSKKSDLLEEYRKGYKLQTCAIRSIRGCFDGFMNELHLNDVVEKYDLNQRESNSIFKNIIRYEKNEEEFFKKNIDCISMYPYNVDFYERLLYLDPNDLELNNLAKYVGIDKELLYLNYKEKALQYHKERNTFNGVTYEDFEEKLKTQFTFTVNAMKMLDEVNQEIDNSLNLNVLTVEGYVKCIDINNATIKDYDIYMTQNLGFKSAKAYPLYSKNDFPQKSEIEYDYWDGILKDTEDEEFIKDFNKKLDHIQSFFDYMYNYEILKYESELYEDYIYNNAKIPADNYIPMDSKSCTNITGIIIFAVASFLALKFTGGIIRIIIIACAALWLVGVFLRNNDAEKSKSQYIEKIRQSNIRFKQL</sequence>
<gene>
    <name evidence="2" type="ORF">KQI20_03165</name>
</gene>
<protein>
    <submittedName>
        <fullName evidence="2">Uncharacterized protein</fullName>
    </submittedName>
</protein>
<evidence type="ECO:0000313" key="3">
    <source>
        <dbReference type="Proteomes" id="UP001196301"/>
    </source>
</evidence>
<evidence type="ECO:0000256" key="1">
    <source>
        <dbReference type="SAM" id="Phobius"/>
    </source>
</evidence>
<organism evidence="2 3">
    <name type="scientific">Intestinibacter bartlettii</name>
    <dbReference type="NCBI Taxonomy" id="261299"/>
    <lineage>
        <taxon>Bacteria</taxon>
        <taxon>Bacillati</taxon>
        <taxon>Bacillota</taxon>
        <taxon>Clostridia</taxon>
        <taxon>Peptostreptococcales</taxon>
        <taxon>Peptostreptococcaceae</taxon>
        <taxon>Intestinibacter</taxon>
    </lineage>
</organism>
<keyword evidence="1" id="KW-1133">Transmembrane helix</keyword>
<keyword evidence="1" id="KW-0472">Membrane</keyword>
<dbReference type="Proteomes" id="UP001196301">
    <property type="component" value="Unassembled WGS sequence"/>
</dbReference>
<keyword evidence="3" id="KW-1185">Reference proteome</keyword>
<proteinExistence type="predicted"/>
<keyword evidence="1" id="KW-0812">Transmembrane</keyword>
<dbReference type="RefSeq" id="WP_216568547.1">
    <property type="nucleotide sequence ID" value="NZ_JAHLOQ010000005.1"/>
</dbReference>
<name>A0ABS6DUC5_9FIRM</name>
<comment type="caution">
    <text evidence="2">The sequence shown here is derived from an EMBL/GenBank/DDBJ whole genome shotgun (WGS) entry which is preliminary data.</text>
</comment>
<evidence type="ECO:0000313" key="2">
    <source>
        <dbReference type="EMBL" id="MBU5335430.1"/>
    </source>
</evidence>
<reference evidence="2 3" key="1">
    <citation type="submission" date="2021-06" db="EMBL/GenBank/DDBJ databases">
        <authorList>
            <person name="Sun Q."/>
            <person name="Li D."/>
        </authorList>
    </citation>
    <scope>NUCLEOTIDE SEQUENCE [LARGE SCALE GENOMIC DNA]</scope>
    <source>
        <strain evidence="2 3">N19</strain>
    </source>
</reference>
<accession>A0ABS6DUC5</accession>